<dbReference type="Proteomes" id="UP000676409">
    <property type="component" value="Chromosome"/>
</dbReference>
<dbReference type="GO" id="GO:0016788">
    <property type="term" value="F:hydrolase activity, acting on ester bonds"/>
    <property type="evidence" value="ECO:0007669"/>
    <property type="project" value="UniProtKB-ARBA"/>
</dbReference>
<evidence type="ECO:0000313" key="3">
    <source>
        <dbReference type="Proteomes" id="UP000676409"/>
    </source>
</evidence>
<dbReference type="AlphaFoldDB" id="A0A975G1D3"/>
<dbReference type="KEGG" id="caul:KCG34_02500"/>
<dbReference type="Gene3D" id="3.40.50.1110">
    <property type="entry name" value="SGNH hydrolase"/>
    <property type="match status" value="1"/>
</dbReference>
<keyword evidence="1" id="KW-1133">Transmembrane helix</keyword>
<organism evidence="2 3">
    <name type="scientific">Phenylobacterium montanum</name>
    <dbReference type="NCBI Taxonomy" id="2823693"/>
    <lineage>
        <taxon>Bacteria</taxon>
        <taxon>Pseudomonadati</taxon>
        <taxon>Pseudomonadota</taxon>
        <taxon>Alphaproteobacteria</taxon>
        <taxon>Caulobacterales</taxon>
        <taxon>Caulobacteraceae</taxon>
        <taxon>Phenylobacterium</taxon>
    </lineage>
</organism>
<accession>A0A975G1D3</accession>
<feature type="transmembrane region" description="Helical" evidence="1">
    <location>
        <begin position="20"/>
        <end position="40"/>
    </location>
</feature>
<proteinExistence type="predicted"/>
<evidence type="ECO:0000256" key="1">
    <source>
        <dbReference type="SAM" id="Phobius"/>
    </source>
</evidence>
<dbReference type="InterPro" id="IPR036514">
    <property type="entry name" value="SGNH_hydro_sf"/>
</dbReference>
<dbReference type="SUPFAM" id="SSF52266">
    <property type="entry name" value="SGNH hydrolase"/>
    <property type="match status" value="1"/>
</dbReference>
<keyword evidence="3" id="KW-1185">Reference proteome</keyword>
<keyword evidence="1" id="KW-0472">Membrane</keyword>
<name>A0A975G1D3_9CAUL</name>
<keyword evidence="2" id="KW-0378">Hydrolase</keyword>
<dbReference type="RefSeq" id="WP_211938827.1">
    <property type="nucleotide sequence ID" value="NZ_CP073078.1"/>
</dbReference>
<protein>
    <submittedName>
        <fullName evidence="2">SGNH/GDSL hydrolase family protein</fullName>
    </submittedName>
</protein>
<dbReference type="EMBL" id="CP073078">
    <property type="protein sequence ID" value="QUD88777.1"/>
    <property type="molecule type" value="Genomic_DNA"/>
</dbReference>
<keyword evidence="1" id="KW-0812">Transmembrane</keyword>
<evidence type="ECO:0000313" key="2">
    <source>
        <dbReference type="EMBL" id="QUD88777.1"/>
    </source>
</evidence>
<sequence length="384" mass="41116">MKTDVDPVSVRSGALPGRDLILLPLISLLTIVFLVGAAELGARWAWPEEKADSCLAKHGELGYRARPNCVSRTKAAEGPWVENRYNDCGQLSARSCHAPANGALRIAAVGSSIGYTYLVPWKDSWQGLIAESLGKACGRPIDFQSFAGLYNMNEAAMLAPQAAATHPDAAVMFIDATDLFQSPPLDFDLNLAAHKDVVTPPPGHLPGWEGVKDNLQFKRLKADSRAALMASHFLFKNERTYLDLYLKNGDKADFLRPPLTPAWQARLRVLDKDLGYMADQLKAQNAPLLVVFAPQQAQAEIASGLAAPGTDAYALDRAVQAIVEKHGARFVDATALFKGVKGVAAYYYPVDGHFNAKGNALLAGAVRQGLVGGPKPLVTGCGGA</sequence>
<reference evidence="2" key="1">
    <citation type="submission" date="2021-04" db="EMBL/GenBank/DDBJ databases">
        <title>The complete genome sequence of Caulobacter sp. S6.</title>
        <authorList>
            <person name="Tang Y."/>
            <person name="Ouyang W."/>
            <person name="Liu Q."/>
            <person name="Huang B."/>
            <person name="Guo Z."/>
            <person name="Lei P."/>
        </authorList>
    </citation>
    <scope>NUCLEOTIDE SEQUENCE</scope>
    <source>
        <strain evidence="2">S6</strain>
    </source>
</reference>
<gene>
    <name evidence="2" type="ORF">KCG34_02500</name>
</gene>